<name>A0ABP0WGY0_9BRYO</name>
<evidence type="ECO:0000256" key="8">
    <source>
        <dbReference type="ARBA" id="ARBA00022989"/>
    </source>
</evidence>
<keyword evidence="15" id="KW-1185">Reference proteome</keyword>
<evidence type="ECO:0000256" key="6">
    <source>
        <dbReference type="ARBA" id="ARBA00022692"/>
    </source>
</evidence>
<feature type="domain" description="SWEET-like" evidence="12">
    <location>
        <begin position="613"/>
        <end position="891"/>
    </location>
</feature>
<keyword evidence="11" id="KW-0732">Signal</keyword>
<evidence type="ECO:0000313" key="14">
    <source>
        <dbReference type="EMBL" id="CAK9264687.1"/>
    </source>
</evidence>
<accession>A0ABP0WGY0</accession>
<feature type="signal peptide" evidence="11">
    <location>
        <begin position="1"/>
        <end position="29"/>
    </location>
</feature>
<comment type="pathway">
    <text evidence="3">Protein modification; protein ubiquitination.</text>
</comment>
<keyword evidence="8 10" id="KW-1133">Transmembrane helix</keyword>
<comment type="catalytic activity">
    <reaction evidence="1">
        <text>S-ubiquitinyl-[E2 ubiquitin-conjugating enzyme]-L-cysteine + [acceptor protein]-L-lysine = [E2 ubiquitin-conjugating enzyme]-L-cysteine + N(6)-ubiquitinyl-[acceptor protein]-L-lysine.</text>
        <dbReference type="EC" id="2.3.2.27"/>
    </reaction>
</comment>
<feature type="domain" description="DUF2921" evidence="13">
    <location>
        <begin position="518"/>
        <end position="599"/>
    </location>
</feature>
<keyword evidence="9 10" id="KW-0472">Membrane</keyword>
<feature type="domain" description="DUF2921" evidence="13">
    <location>
        <begin position="87"/>
        <end position="209"/>
    </location>
</feature>
<dbReference type="InterPro" id="IPR057425">
    <property type="entry name" value="DUF2921_N"/>
</dbReference>
<dbReference type="Pfam" id="PF25333">
    <property type="entry name" value="DUF2921_N"/>
    <property type="match status" value="3"/>
</dbReference>
<feature type="transmembrane region" description="Helical" evidence="10">
    <location>
        <begin position="739"/>
        <end position="760"/>
    </location>
</feature>
<feature type="domain" description="DUF2921" evidence="13">
    <location>
        <begin position="274"/>
        <end position="399"/>
    </location>
</feature>
<evidence type="ECO:0000256" key="10">
    <source>
        <dbReference type="SAM" id="Phobius"/>
    </source>
</evidence>
<keyword evidence="6 10" id="KW-0812">Transmembrane</keyword>
<dbReference type="PANTHER" id="PTHR33389:SF18">
    <property type="entry name" value="OS01G0677900 PROTEIN"/>
    <property type="match status" value="1"/>
</dbReference>
<feature type="chain" id="PRO_5046968935" description="RING-type E3 ubiquitin transferase" evidence="11">
    <location>
        <begin position="30"/>
        <end position="906"/>
    </location>
</feature>
<evidence type="ECO:0000256" key="9">
    <source>
        <dbReference type="ARBA" id="ARBA00023136"/>
    </source>
</evidence>
<gene>
    <name evidence="14" type="ORF">CSSPJE1EN1_LOCUS10165</name>
</gene>
<comment type="subcellular location">
    <subcellularLocation>
        <location evidence="2">Endomembrane system</location>
        <topology evidence="2">Multi-pass membrane protein</topology>
    </subcellularLocation>
</comment>
<evidence type="ECO:0000256" key="4">
    <source>
        <dbReference type="ARBA" id="ARBA00012483"/>
    </source>
</evidence>
<feature type="transmembrane region" description="Helical" evidence="10">
    <location>
        <begin position="622"/>
        <end position="641"/>
    </location>
</feature>
<evidence type="ECO:0000256" key="1">
    <source>
        <dbReference type="ARBA" id="ARBA00000900"/>
    </source>
</evidence>
<keyword evidence="5" id="KW-0808">Transferase</keyword>
<dbReference type="EC" id="2.3.2.27" evidence="4"/>
<proteinExistence type="predicted"/>
<dbReference type="InterPro" id="IPR021319">
    <property type="entry name" value="DUF2921"/>
</dbReference>
<evidence type="ECO:0000256" key="5">
    <source>
        <dbReference type="ARBA" id="ARBA00022679"/>
    </source>
</evidence>
<evidence type="ECO:0000259" key="13">
    <source>
        <dbReference type="Pfam" id="PF25333"/>
    </source>
</evidence>
<evidence type="ECO:0000256" key="2">
    <source>
        <dbReference type="ARBA" id="ARBA00004127"/>
    </source>
</evidence>
<evidence type="ECO:0000313" key="15">
    <source>
        <dbReference type="Proteomes" id="UP001497444"/>
    </source>
</evidence>
<organism evidence="14 15">
    <name type="scientific">Sphagnum jensenii</name>
    <dbReference type="NCBI Taxonomy" id="128206"/>
    <lineage>
        <taxon>Eukaryota</taxon>
        <taxon>Viridiplantae</taxon>
        <taxon>Streptophyta</taxon>
        <taxon>Embryophyta</taxon>
        <taxon>Bryophyta</taxon>
        <taxon>Sphagnophytina</taxon>
        <taxon>Sphagnopsida</taxon>
        <taxon>Sphagnales</taxon>
        <taxon>Sphagnaceae</taxon>
        <taxon>Sphagnum</taxon>
    </lineage>
</organism>
<reference evidence="14" key="1">
    <citation type="submission" date="2024-02" db="EMBL/GenBank/DDBJ databases">
        <authorList>
            <consortium name="ELIXIR-Norway"/>
            <consortium name="Elixir Norway"/>
        </authorList>
    </citation>
    <scope>NUCLEOTIDE SEQUENCE</scope>
</reference>
<dbReference type="Pfam" id="PF11145">
    <property type="entry name" value="DUF2921"/>
    <property type="match status" value="1"/>
</dbReference>
<evidence type="ECO:0000259" key="12">
    <source>
        <dbReference type="Pfam" id="PF11145"/>
    </source>
</evidence>
<keyword evidence="7" id="KW-0833">Ubl conjugation pathway</keyword>
<evidence type="ECO:0000256" key="3">
    <source>
        <dbReference type="ARBA" id="ARBA00004906"/>
    </source>
</evidence>
<dbReference type="EMBL" id="OZ020112">
    <property type="protein sequence ID" value="CAK9264687.1"/>
    <property type="molecule type" value="Genomic_DNA"/>
</dbReference>
<feature type="transmembrane region" description="Helical" evidence="10">
    <location>
        <begin position="856"/>
        <end position="878"/>
    </location>
</feature>
<sequence>MWFSCSKTLFSRYGLLLLLLLVLENVAGAQQDERQFLEVCKKLLGVEDPTWKEELDPQAGSNLVPLLRIVRGRYTQGEKVLINATAQAQQVQGVSLTVAKAVPSIFRNNYELSLSVRIGVWQRRRMVYRGVRGKMPPAPSGVDLLLEGDGVYSATTGDLCMLGCAGKGGCKYKLSLKYPLLTTIQHMGVTGELVSLVERTDPFYFDPVSITALAGGPYEYTRNDTVNEVCSHLGADVPEELNLKLWKGEQVCRQPGWTRQPLRVTWNPECVGNDCSPFGSINSTDLKSKEFYMVPGRMRCDGNLVHGEFTLTQNTWIDDPFGDPSILNGHLLTEGVWDPVKGKLCMLGCQYHGSSEDCAIAITVQFPLTLTVTQRATVIGHVTSLRKSTKTDDSYFKTFSFQQFRPWLYGLRSTTVMSEPEYVYSKIKQAKGLCVPPRNPNARKYPSAGDWHDLELQGLSGPQGLNSFSFSLLTVGSQFRTLGPVHAGNTTDEGDAMVKIGDMLDVSYTVSYPFGELDSRFHLDPQISAEGIYNPATGMLCLIGCRSVDLSINSLTSLEGHKDCQVFFSIQLPPVDAWRSQFSGTIKSLRNPDDPLYFNQESFSGMMFSQTVRTVWRQDLEILISVVMLSLAVIFIFWQLLYSRRYPETLPYISTSMLGLLSLAHMIPLVLNFEALFDKTKTSNALIQSGWPEINEVVVRLTTMSAMLLQLRLLQKAWQSRLVARENGTLSPLIQEQHVLYVVLPLYLLGGIIAVVVHAITGFKPVEKGFLWRVNQRGWWWDLKAYGGLLLDFHLFPQVVANVLWGAKEQAPLAKAFYFGMAVVRSLPHIYDLCRTFRFVPTYSDMYMYANPEWDFYSAAWDIVIPCGTLLLASLIYMQQRWGGRCILPARWRSFFGYEKVPSVGP</sequence>
<dbReference type="PANTHER" id="PTHR33389">
    <property type="entry name" value="FAMILY PROTEIN, PUTATIVE (DUF2921)-RELATED"/>
    <property type="match status" value="1"/>
</dbReference>
<evidence type="ECO:0000256" key="7">
    <source>
        <dbReference type="ARBA" id="ARBA00022786"/>
    </source>
</evidence>
<dbReference type="Proteomes" id="UP001497444">
    <property type="component" value="Chromosome 17"/>
</dbReference>
<evidence type="ECO:0000256" key="11">
    <source>
        <dbReference type="SAM" id="SignalP"/>
    </source>
</evidence>
<protein>
    <recommendedName>
        <fullName evidence="4">RING-type E3 ubiquitin transferase</fullName>
        <ecNumber evidence="4">2.3.2.27</ecNumber>
    </recommendedName>
</protein>